<evidence type="ECO:0000313" key="4">
    <source>
        <dbReference type="Proteomes" id="UP000053617"/>
    </source>
</evidence>
<dbReference type="PANTHER" id="PTHR32022">
    <property type="entry name" value="D-GLUTAMATE CYCLASE, MITOCHONDRIAL"/>
    <property type="match status" value="1"/>
</dbReference>
<evidence type="ECO:0000256" key="1">
    <source>
        <dbReference type="ARBA" id="ARBA00007896"/>
    </source>
</evidence>
<dbReference type="Gene3D" id="3.30.2040.10">
    <property type="entry name" value="PSTPO5379-like domain"/>
    <property type="match status" value="1"/>
</dbReference>
<evidence type="ECO:0000256" key="2">
    <source>
        <dbReference type="ARBA" id="ARBA00023239"/>
    </source>
</evidence>
<gene>
    <name evidence="3" type="ORF">Z518_10333</name>
</gene>
<dbReference type="PANTHER" id="PTHR32022:SF10">
    <property type="entry name" value="D-GLUTAMATE CYCLASE, MITOCHONDRIAL"/>
    <property type="match status" value="1"/>
</dbReference>
<accession>A0A0D2ITX2</accession>
<dbReference type="GO" id="GO:0047820">
    <property type="term" value="F:D-glutamate cyclase activity"/>
    <property type="evidence" value="ECO:0007669"/>
    <property type="project" value="TreeGrafter"/>
</dbReference>
<proteinExistence type="inferred from homology"/>
<dbReference type="RefSeq" id="XP_013267331.1">
    <property type="nucleotide sequence ID" value="XM_013411877.1"/>
</dbReference>
<dbReference type="HOGENOM" id="CLU_059759_1_0_1"/>
<dbReference type="OrthoDB" id="10262538at2759"/>
<dbReference type="GO" id="GO:0006536">
    <property type="term" value="P:glutamate metabolic process"/>
    <property type="evidence" value="ECO:0007669"/>
    <property type="project" value="TreeGrafter"/>
</dbReference>
<dbReference type="Proteomes" id="UP000053617">
    <property type="component" value="Unassembled WGS sequence"/>
</dbReference>
<dbReference type="Gene3D" id="3.40.1640.10">
    <property type="entry name" value="PSTPO5379-like"/>
    <property type="match status" value="1"/>
</dbReference>
<keyword evidence="4" id="KW-1185">Reference proteome</keyword>
<keyword evidence="2" id="KW-0456">Lyase</keyword>
<name>A0A0D2ITX2_9EURO</name>
<dbReference type="SUPFAM" id="SSF160920">
    <property type="entry name" value="PSTPO5379-like"/>
    <property type="match status" value="1"/>
</dbReference>
<dbReference type="AlphaFoldDB" id="A0A0D2ITX2"/>
<organism evidence="3 4">
    <name type="scientific">Rhinocladiella mackenziei CBS 650.93</name>
    <dbReference type="NCBI Taxonomy" id="1442369"/>
    <lineage>
        <taxon>Eukaryota</taxon>
        <taxon>Fungi</taxon>
        <taxon>Dikarya</taxon>
        <taxon>Ascomycota</taxon>
        <taxon>Pezizomycotina</taxon>
        <taxon>Eurotiomycetes</taxon>
        <taxon>Chaetothyriomycetidae</taxon>
        <taxon>Chaetothyriales</taxon>
        <taxon>Herpotrichiellaceae</taxon>
        <taxon>Rhinocladiella</taxon>
    </lineage>
</organism>
<dbReference type="GeneID" id="25298404"/>
<protein>
    <recommendedName>
        <fullName evidence="5">DUF1445 domain protein</fullName>
    </recommendedName>
</protein>
<dbReference type="STRING" id="1442369.A0A0D2ITX2"/>
<evidence type="ECO:0000313" key="3">
    <source>
        <dbReference type="EMBL" id="KIX00195.1"/>
    </source>
</evidence>
<dbReference type="FunFam" id="3.30.2040.10:FF:000001">
    <property type="entry name" value="D-glutamate cyclase, mitochondrial"/>
    <property type="match status" value="1"/>
</dbReference>
<dbReference type="InterPro" id="IPR038021">
    <property type="entry name" value="Putative_hydro-lyase"/>
</dbReference>
<dbReference type="InterPro" id="IPR009906">
    <property type="entry name" value="D-Glu_cyclase"/>
</dbReference>
<sequence>MAPIAKLNDVVDVVTLKKSIGTNSNIQESGERVRLAARSGTYTKQTSGAAPTYVQANLIVLPSRYADDFRLLCRRNPVPCPLLAESEGIGKWNQLKSWIEGLTGDEMAKNVDLRHDFPKYMVYQDGVLTKSHCLNVEAEWTEDHVAFLIGCSYSFESALVAAGLVPAHMVHGRNVPMYRTSIPLAPAGAFRYSTYVVSMRPYRRKDIDRVRDITRPYVATHGEPIDWGWDAVTRLGIKDICRPEYGETPVTADGSPFAGSLGTGDEEIVPVFWGCGVTPQEAVRRAGLKGTVIGHAPGYMLVLDARDWNIILKS</sequence>
<evidence type="ECO:0008006" key="5">
    <source>
        <dbReference type="Google" id="ProtNLM"/>
    </source>
</evidence>
<dbReference type="EMBL" id="KN847483">
    <property type="protein sequence ID" value="KIX00195.1"/>
    <property type="molecule type" value="Genomic_DNA"/>
</dbReference>
<dbReference type="Pfam" id="PF07286">
    <property type="entry name" value="D-Glu_cyclase"/>
    <property type="match status" value="1"/>
</dbReference>
<dbReference type="VEuPathDB" id="FungiDB:Z518_10333"/>
<comment type="similarity">
    <text evidence="1">Belongs to the D-glutamate cyclase family.</text>
</comment>
<reference evidence="3 4" key="1">
    <citation type="submission" date="2015-01" db="EMBL/GenBank/DDBJ databases">
        <title>The Genome Sequence of Rhinocladiella mackenzie CBS 650.93.</title>
        <authorList>
            <consortium name="The Broad Institute Genomics Platform"/>
            <person name="Cuomo C."/>
            <person name="de Hoog S."/>
            <person name="Gorbushina A."/>
            <person name="Stielow B."/>
            <person name="Teixiera M."/>
            <person name="Abouelleil A."/>
            <person name="Chapman S.B."/>
            <person name="Priest M."/>
            <person name="Young S.K."/>
            <person name="Wortman J."/>
            <person name="Nusbaum C."/>
            <person name="Birren B."/>
        </authorList>
    </citation>
    <scope>NUCLEOTIDE SEQUENCE [LARGE SCALE GENOMIC DNA]</scope>
    <source>
        <strain evidence="3 4">CBS 650.93</strain>
    </source>
</reference>